<comment type="caution">
    <text evidence="5">The sequence shown here is derived from an EMBL/GenBank/DDBJ whole genome shotgun (WGS) entry which is preliminary data.</text>
</comment>
<dbReference type="InterPro" id="IPR000055">
    <property type="entry name" value="Restrct_endonuc_typeI_TRD"/>
</dbReference>
<evidence type="ECO:0000256" key="1">
    <source>
        <dbReference type="ARBA" id="ARBA00010923"/>
    </source>
</evidence>
<protein>
    <recommendedName>
        <fullName evidence="4">Type I restriction modification DNA specificity domain-containing protein</fullName>
    </recommendedName>
</protein>
<dbReference type="PANTHER" id="PTHR30408:SF12">
    <property type="entry name" value="TYPE I RESTRICTION ENZYME MJAVIII SPECIFICITY SUBUNIT"/>
    <property type="match status" value="1"/>
</dbReference>
<dbReference type="GO" id="GO:0009307">
    <property type="term" value="P:DNA restriction-modification system"/>
    <property type="evidence" value="ECO:0007669"/>
    <property type="project" value="UniProtKB-KW"/>
</dbReference>
<feature type="domain" description="Type I restriction modification DNA specificity" evidence="4">
    <location>
        <begin position="33"/>
        <end position="174"/>
    </location>
</feature>
<dbReference type="SUPFAM" id="SSF116734">
    <property type="entry name" value="DNA methylase specificity domain"/>
    <property type="match status" value="1"/>
</dbReference>
<evidence type="ECO:0000259" key="4">
    <source>
        <dbReference type="Pfam" id="PF01420"/>
    </source>
</evidence>
<comment type="similarity">
    <text evidence="1">Belongs to the type-I restriction system S methylase family.</text>
</comment>
<dbReference type="Proteomes" id="UP000245876">
    <property type="component" value="Unassembled WGS sequence"/>
</dbReference>
<name>A0A2U2NAU0_9BIFI</name>
<dbReference type="InterPro" id="IPR044946">
    <property type="entry name" value="Restrct_endonuc_typeI_TRD_sf"/>
</dbReference>
<dbReference type="CDD" id="cd17521">
    <property type="entry name" value="RMtype1_S_Sau13435ORF2165P_TRD2-CR2_like"/>
    <property type="match status" value="1"/>
</dbReference>
<accession>A0A2U2NAU0</accession>
<keyword evidence="3" id="KW-0238">DNA-binding</keyword>
<evidence type="ECO:0000313" key="6">
    <source>
        <dbReference type="Proteomes" id="UP000245876"/>
    </source>
</evidence>
<dbReference type="Gene3D" id="3.90.220.20">
    <property type="entry name" value="DNA methylase specificity domains"/>
    <property type="match status" value="1"/>
</dbReference>
<proteinExistence type="inferred from homology"/>
<reference evidence="5 6" key="1">
    <citation type="journal article" date="2018" name="Int. J. Syst. Evol. Microbiol.">
        <title>Bifidobacterium callitrichidarum sp. nov. from the faeces of the emperor tamarin (Saguinus imperator).</title>
        <authorList>
            <person name="Modesto M."/>
            <person name="Michelini S."/>
            <person name="Sansosti M.C."/>
            <person name="De Filippo C."/>
            <person name="Cavalieri D."/>
            <person name="Qvirist L."/>
            <person name="Andlid T."/>
            <person name="Spiezio C."/>
            <person name="Sandri C."/>
            <person name="Pascarelli S."/>
            <person name="Sgorbati B."/>
            <person name="Mattarelli P."/>
        </authorList>
    </citation>
    <scope>NUCLEOTIDE SEQUENCE [LARGE SCALE GENOMIC DNA]</scope>
    <source>
        <strain evidence="5 6">TRI 5</strain>
    </source>
</reference>
<sequence length="188" mass="20796">MGSEVNLSELCLTGKGRYGIAASAVDYSPNLPTYLRITDINDNGTLNLSGLKSIDDTNSKKYELREGDIVFARTGASVGRNYLYDVRDGNFVFAGFLIGFTLDKALINPRWVKYYCQSKSYQDWVTSHISGSTRGNINERAFASLPIPVPSRDYQDKAVTLLDSIEDSCRALTQTNGHLYPSEFVLAA</sequence>
<dbReference type="REBASE" id="384769">
    <property type="entry name" value="S1.Bca31790ORF4240P"/>
</dbReference>
<keyword evidence="2" id="KW-0680">Restriction system</keyword>
<evidence type="ECO:0000313" key="5">
    <source>
        <dbReference type="EMBL" id="PWG66208.1"/>
    </source>
</evidence>
<evidence type="ECO:0000256" key="3">
    <source>
        <dbReference type="ARBA" id="ARBA00023125"/>
    </source>
</evidence>
<dbReference type="Pfam" id="PF01420">
    <property type="entry name" value="Methylase_S"/>
    <property type="match status" value="1"/>
</dbReference>
<organism evidence="5 6">
    <name type="scientific">Bifidobacterium callitrichidarum</name>
    <dbReference type="NCBI Taxonomy" id="2052941"/>
    <lineage>
        <taxon>Bacteria</taxon>
        <taxon>Bacillati</taxon>
        <taxon>Actinomycetota</taxon>
        <taxon>Actinomycetes</taxon>
        <taxon>Bifidobacteriales</taxon>
        <taxon>Bifidobacteriaceae</taxon>
        <taxon>Bifidobacterium</taxon>
    </lineage>
</organism>
<dbReference type="EMBL" id="QFFM01000007">
    <property type="protein sequence ID" value="PWG66208.1"/>
    <property type="molecule type" value="Genomic_DNA"/>
</dbReference>
<dbReference type="InterPro" id="IPR052021">
    <property type="entry name" value="Type-I_RS_S_subunit"/>
</dbReference>
<dbReference type="RefSeq" id="WP_109056645.1">
    <property type="nucleotide sequence ID" value="NZ_QFFM01000007.1"/>
</dbReference>
<dbReference type="GO" id="GO:0003677">
    <property type="term" value="F:DNA binding"/>
    <property type="evidence" value="ECO:0007669"/>
    <property type="project" value="UniProtKB-KW"/>
</dbReference>
<dbReference type="PANTHER" id="PTHR30408">
    <property type="entry name" value="TYPE-1 RESTRICTION ENZYME ECOKI SPECIFICITY PROTEIN"/>
    <property type="match status" value="1"/>
</dbReference>
<evidence type="ECO:0000256" key="2">
    <source>
        <dbReference type="ARBA" id="ARBA00022747"/>
    </source>
</evidence>
<gene>
    <name evidence="5" type="ORF">DF196_04235</name>
</gene>
<keyword evidence="6" id="KW-1185">Reference proteome</keyword>
<dbReference type="AlphaFoldDB" id="A0A2U2NAU0"/>
<dbReference type="OrthoDB" id="3197085at2"/>